<evidence type="ECO:0000313" key="3">
    <source>
        <dbReference type="EMBL" id="PNI53736.1"/>
    </source>
</evidence>
<dbReference type="Proteomes" id="UP000236370">
    <property type="component" value="Unassembled WGS sequence"/>
</dbReference>
<dbReference type="EMBL" id="NBAG03000271">
    <property type="protein sequence ID" value="PNI53731.1"/>
    <property type="molecule type" value="Genomic_DNA"/>
</dbReference>
<sequence length="52" mass="5458">MAFVTRQLMRSVSSSSTASASAKKIIVKHVTVIGGGLMGAGIAQERGWPQQQ</sequence>
<reference evidence="3 4" key="1">
    <citation type="submission" date="2017-12" db="EMBL/GenBank/DDBJ databases">
        <title>High-resolution comparative analysis of great ape genomes.</title>
        <authorList>
            <person name="Pollen A."/>
            <person name="Hastie A."/>
            <person name="Hormozdiari F."/>
            <person name="Dougherty M."/>
            <person name="Liu R."/>
            <person name="Chaisson M."/>
            <person name="Hoppe E."/>
            <person name="Hill C."/>
            <person name="Pang A."/>
            <person name="Hillier L."/>
            <person name="Baker C."/>
            <person name="Armstrong J."/>
            <person name="Shendure J."/>
            <person name="Paten B."/>
            <person name="Wilson R."/>
            <person name="Chao H."/>
            <person name="Schneider V."/>
            <person name="Ventura M."/>
            <person name="Kronenberg Z."/>
            <person name="Murali S."/>
            <person name="Gordon D."/>
            <person name="Cantsilieris S."/>
            <person name="Munson K."/>
            <person name="Nelson B."/>
            <person name="Raja A."/>
            <person name="Underwood J."/>
            <person name="Diekhans M."/>
            <person name="Fiddes I."/>
            <person name="Haussler D."/>
            <person name="Eichler E."/>
        </authorList>
    </citation>
    <scope>NUCLEOTIDE SEQUENCE [LARGE SCALE GENOMIC DNA]</scope>
    <source>
        <strain evidence="3">Yerkes chimp pedigree #C0471</strain>
        <tissue evidence="3">Blood</tissue>
    </source>
</reference>
<evidence type="ECO:0000313" key="4">
    <source>
        <dbReference type="Proteomes" id="UP000236370"/>
    </source>
</evidence>
<gene>
    <name evidence="3" type="ORF">CK820_G0024115</name>
</gene>
<accession>A0A2J8M2J0</accession>
<name>A0A2J8M2J0_PANTR</name>
<dbReference type="AlphaFoldDB" id="A0A2J8M2J0"/>
<feature type="compositionally biased region" description="Low complexity" evidence="1">
    <location>
        <begin position="11"/>
        <end position="20"/>
    </location>
</feature>
<evidence type="ECO:0000256" key="1">
    <source>
        <dbReference type="SAM" id="MobiDB-lite"/>
    </source>
</evidence>
<proteinExistence type="predicted"/>
<organism evidence="3 4">
    <name type="scientific">Pan troglodytes</name>
    <name type="common">Chimpanzee</name>
    <dbReference type="NCBI Taxonomy" id="9598"/>
    <lineage>
        <taxon>Eukaryota</taxon>
        <taxon>Metazoa</taxon>
        <taxon>Chordata</taxon>
        <taxon>Craniata</taxon>
        <taxon>Vertebrata</taxon>
        <taxon>Euteleostomi</taxon>
        <taxon>Mammalia</taxon>
        <taxon>Eutheria</taxon>
        <taxon>Euarchontoglires</taxon>
        <taxon>Primates</taxon>
        <taxon>Haplorrhini</taxon>
        <taxon>Catarrhini</taxon>
        <taxon>Hominidae</taxon>
        <taxon>Pan</taxon>
    </lineage>
</organism>
<dbReference type="Gene3D" id="6.10.250.1150">
    <property type="match status" value="1"/>
</dbReference>
<protein>
    <submittedName>
        <fullName evidence="2">HADH isoform 14</fullName>
    </submittedName>
    <submittedName>
        <fullName evidence="3">HADH isoform 22</fullName>
    </submittedName>
</protein>
<evidence type="ECO:0000313" key="2">
    <source>
        <dbReference type="EMBL" id="PNI53731.1"/>
    </source>
</evidence>
<feature type="region of interest" description="Disordered" evidence="1">
    <location>
        <begin position="1"/>
        <end position="20"/>
    </location>
</feature>
<comment type="caution">
    <text evidence="3">The sequence shown here is derived from an EMBL/GenBank/DDBJ whole genome shotgun (WGS) entry which is preliminary data.</text>
</comment>
<dbReference type="EMBL" id="NBAG03000271">
    <property type="protein sequence ID" value="PNI53736.1"/>
    <property type="molecule type" value="Genomic_DNA"/>
</dbReference>